<feature type="transmembrane region" description="Helical" evidence="2">
    <location>
        <begin position="12"/>
        <end position="44"/>
    </location>
</feature>
<dbReference type="Proteomes" id="UP000177870">
    <property type="component" value="Chromosome"/>
</dbReference>
<gene>
    <name evidence="3" type="ORF">BJP34_25900</name>
</gene>
<feature type="compositionally biased region" description="Acidic residues" evidence="1">
    <location>
        <begin position="134"/>
        <end position="146"/>
    </location>
</feature>
<dbReference type="RefSeq" id="WP_070394827.1">
    <property type="nucleotide sequence ID" value="NZ_CP017599.1"/>
</dbReference>
<dbReference type="KEGG" id="mpro:BJP34_25900"/>
<keyword evidence="2" id="KW-0472">Membrane</keyword>
<dbReference type="EMBL" id="CP017599">
    <property type="protein sequence ID" value="AOX02419.1"/>
    <property type="molecule type" value="Genomic_DNA"/>
</dbReference>
<keyword evidence="2" id="KW-0812">Transmembrane</keyword>
<evidence type="ECO:0000313" key="4">
    <source>
        <dbReference type="Proteomes" id="UP000177870"/>
    </source>
</evidence>
<reference evidence="4" key="1">
    <citation type="submission" date="2016-10" db="EMBL/GenBank/DDBJ databases">
        <title>Comparative genomics uncovers the prolific and rare metabolic potential of the cyanobacterial genus Moorea.</title>
        <authorList>
            <person name="Leao T."/>
            <person name="Castelao G."/>
            <person name="Korobeynikov A."/>
            <person name="Monroe E.A."/>
            <person name="Podell S."/>
            <person name="Glukhov E."/>
            <person name="Allen E."/>
            <person name="Gerwick W.H."/>
            <person name="Gerwick L."/>
        </authorList>
    </citation>
    <scope>NUCLEOTIDE SEQUENCE [LARGE SCALE GENOMIC DNA]</scope>
    <source>
        <strain evidence="4">PAL-8-15-08-1</strain>
    </source>
</reference>
<feature type="region of interest" description="Disordered" evidence="1">
    <location>
        <begin position="134"/>
        <end position="156"/>
    </location>
</feature>
<protein>
    <submittedName>
        <fullName evidence="3">Uncharacterized protein</fullName>
    </submittedName>
</protein>
<dbReference type="OrthoDB" id="490216at2"/>
<name>A0A1D8TXN5_9CYAN</name>
<organism evidence="3 4">
    <name type="scientific">Moorena producens PAL-8-15-08-1</name>
    <dbReference type="NCBI Taxonomy" id="1458985"/>
    <lineage>
        <taxon>Bacteria</taxon>
        <taxon>Bacillati</taxon>
        <taxon>Cyanobacteriota</taxon>
        <taxon>Cyanophyceae</taxon>
        <taxon>Coleofasciculales</taxon>
        <taxon>Coleofasciculaceae</taxon>
        <taxon>Moorena</taxon>
    </lineage>
</organism>
<evidence type="ECO:0000256" key="2">
    <source>
        <dbReference type="SAM" id="Phobius"/>
    </source>
</evidence>
<evidence type="ECO:0000313" key="3">
    <source>
        <dbReference type="EMBL" id="AOX02419.1"/>
    </source>
</evidence>
<sequence>MTGKVIDSSATGILILIIPVALVMVLLLKAWPIVLAILTLIIIIRLWQQYQWQKWTKKVNPFFNQLIKDNQGCLTPIDLSIKADISGTAAKQYLDKKAQEFGAQSQTYDDKGTVYYFLTASALGSIFDESEPSFELESESSLEPESESNTSQATPSLELQLQKDEFSSSDIPKLLETPRSQESVASKLAAFTADASGDQKNSVKKKQDKKVDQPLIQAELAKRLNVHASTVGKRKSDADFSQWSKSKDPDGIAWEYSSQRKEFLPIVNN</sequence>
<evidence type="ECO:0000256" key="1">
    <source>
        <dbReference type="SAM" id="MobiDB-lite"/>
    </source>
</evidence>
<dbReference type="STRING" id="1458985.BJP34_25900"/>
<dbReference type="AlphaFoldDB" id="A0A1D8TXN5"/>
<accession>A0A1D8TXN5</accession>
<keyword evidence="2" id="KW-1133">Transmembrane helix</keyword>
<proteinExistence type="predicted"/>